<dbReference type="GO" id="GO:0003756">
    <property type="term" value="F:protein disulfide isomerase activity"/>
    <property type="evidence" value="ECO:0007669"/>
    <property type="project" value="UniProtKB-EC"/>
</dbReference>
<dbReference type="SUPFAM" id="SSF52833">
    <property type="entry name" value="Thioredoxin-like"/>
    <property type="match status" value="3"/>
</dbReference>
<keyword evidence="9" id="KW-0413">Isomerase</keyword>
<evidence type="ECO:0000256" key="8">
    <source>
        <dbReference type="ARBA" id="ARBA00023157"/>
    </source>
</evidence>
<dbReference type="InterPro" id="IPR005788">
    <property type="entry name" value="PDI_thioredoxin-like_dom"/>
</dbReference>
<evidence type="ECO:0000256" key="1">
    <source>
        <dbReference type="ARBA" id="ARBA00001182"/>
    </source>
</evidence>
<evidence type="ECO:0000256" key="6">
    <source>
        <dbReference type="ARBA" id="ARBA00022737"/>
    </source>
</evidence>
<dbReference type="Pfam" id="PF24541">
    <property type="entry name" value="Thioredox_PDIA6_C"/>
    <property type="match status" value="1"/>
</dbReference>
<organism evidence="15 16">
    <name type="scientific">Parthenolecanium corni</name>
    <dbReference type="NCBI Taxonomy" id="536013"/>
    <lineage>
        <taxon>Eukaryota</taxon>
        <taxon>Metazoa</taxon>
        <taxon>Ecdysozoa</taxon>
        <taxon>Arthropoda</taxon>
        <taxon>Hexapoda</taxon>
        <taxon>Insecta</taxon>
        <taxon>Pterygota</taxon>
        <taxon>Neoptera</taxon>
        <taxon>Paraneoptera</taxon>
        <taxon>Hemiptera</taxon>
        <taxon>Sternorrhyncha</taxon>
        <taxon>Coccoidea</taxon>
        <taxon>Coccidae</taxon>
        <taxon>Parthenolecanium</taxon>
    </lineage>
</organism>
<evidence type="ECO:0000256" key="2">
    <source>
        <dbReference type="ARBA" id="ARBA00004319"/>
    </source>
</evidence>
<comment type="subcellular location">
    <subcellularLocation>
        <location evidence="2">Endoplasmic reticulum lumen</location>
    </subcellularLocation>
</comment>
<evidence type="ECO:0000256" key="5">
    <source>
        <dbReference type="ARBA" id="ARBA00022729"/>
    </source>
</evidence>
<dbReference type="GO" id="GO:0034976">
    <property type="term" value="P:response to endoplasmic reticulum stress"/>
    <property type="evidence" value="ECO:0007669"/>
    <property type="project" value="TreeGrafter"/>
</dbReference>
<evidence type="ECO:0000256" key="4">
    <source>
        <dbReference type="ARBA" id="ARBA00012723"/>
    </source>
</evidence>
<proteinExistence type="inferred from homology"/>
<accession>A0AAN9T7D8</accession>
<dbReference type="InterPro" id="IPR013766">
    <property type="entry name" value="Thioredoxin_domain"/>
</dbReference>
<feature type="signal peptide" evidence="13">
    <location>
        <begin position="1"/>
        <end position="17"/>
    </location>
</feature>
<evidence type="ECO:0000259" key="14">
    <source>
        <dbReference type="PROSITE" id="PS51352"/>
    </source>
</evidence>
<evidence type="ECO:0000256" key="3">
    <source>
        <dbReference type="ARBA" id="ARBA00006347"/>
    </source>
</evidence>
<evidence type="ECO:0000256" key="9">
    <source>
        <dbReference type="ARBA" id="ARBA00023235"/>
    </source>
</evidence>
<keyword evidence="5 13" id="KW-0732">Signal</keyword>
<comment type="similarity">
    <text evidence="3 11">Belongs to the protein disulfide isomerase family.</text>
</comment>
<dbReference type="PROSITE" id="PS00194">
    <property type="entry name" value="THIOREDOXIN_1"/>
    <property type="match status" value="2"/>
</dbReference>
<comment type="catalytic activity">
    <reaction evidence="1">
        <text>Catalyzes the rearrangement of -S-S- bonds in proteins.</text>
        <dbReference type="EC" id="5.3.4.1"/>
    </reaction>
</comment>
<dbReference type="FunFam" id="3.40.30.10:FF:000032">
    <property type="entry name" value="Protein disulfide-isomerase A6 homolog"/>
    <property type="match status" value="1"/>
</dbReference>
<feature type="region of interest" description="Disordered" evidence="12">
    <location>
        <begin position="399"/>
        <end position="431"/>
    </location>
</feature>
<dbReference type="GO" id="GO:0005788">
    <property type="term" value="C:endoplasmic reticulum lumen"/>
    <property type="evidence" value="ECO:0007669"/>
    <property type="project" value="UniProtKB-SubCell"/>
</dbReference>
<evidence type="ECO:0000313" key="16">
    <source>
        <dbReference type="Proteomes" id="UP001367676"/>
    </source>
</evidence>
<reference evidence="15 16" key="1">
    <citation type="submission" date="2024-03" db="EMBL/GenBank/DDBJ databases">
        <title>Adaptation during the transition from Ophiocordyceps entomopathogen to insect associate is accompanied by gene loss and intensified selection.</title>
        <authorList>
            <person name="Ward C.M."/>
            <person name="Onetto C.A."/>
            <person name="Borneman A.R."/>
        </authorList>
    </citation>
    <scope>NUCLEOTIDE SEQUENCE [LARGE SCALE GENOMIC DNA]</scope>
    <source>
        <strain evidence="15">AWRI1</strain>
        <tissue evidence="15">Single Adult Female</tissue>
    </source>
</reference>
<evidence type="ECO:0000256" key="13">
    <source>
        <dbReference type="SAM" id="SignalP"/>
    </source>
</evidence>
<dbReference type="Gene3D" id="3.40.30.10">
    <property type="entry name" value="Glutaredoxin"/>
    <property type="match status" value="2"/>
</dbReference>
<keyword evidence="16" id="KW-1185">Reference proteome</keyword>
<dbReference type="EMBL" id="JBBCAQ010000036">
    <property type="protein sequence ID" value="KAK7575915.1"/>
    <property type="molecule type" value="Genomic_DNA"/>
</dbReference>
<keyword evidence="7" id="KW-0256">Endoplasmic reticulum</keyword>
<dbReference type="PRINTS" id="PR00421">
    <property type="entry name" value="THIOREDOXIN"/>
</dbReference>
<dbReference type="PANTHER" id="PTHR45815:SF3">
    <property type="entry name" value="PROTEIN DISULFIDE-ISOMERASE A6"/>
    <property type="match status" value="1"/>
</dbReference>
<protein>
    <recommendedName>
        <fullName evidence="4">protein disulfide-isomerase</fullName>
        <ecNumber evidence="4">5.3.4.1</ecNumber>
    </recommendedName>
</protein>
<keyword evidence="6" id="KW-0677">Repeat</keyword>
<dbReference type="Proteomes" id="UP001367676">
    <property type="component" value="Unassembled WGS sequence"/>
</dbReference>
<evidence type="ECO:0000256" key="10">
    <source>
        <dbReference type="ARBA" id="ARBA00023284"/>
    </source>
</evidence>
<keyword evidence="8" id="KW-1015">Disulfide bond</keyword>
<keyword evidence="10" id="KW-0676">Redox-active center</keyword>
<comment type="caution">
    <text evidence="15">The sequence shown here is derived from an EMBL/GenBank/DDBJ whole genome shotgun (WGS) entry which is preliminary data.</text>
</comment>
<name>A0AAN9T7D8_9HEMI</name>
<dbReference type="InterPro" id="IPR036249">
    <property type="entry name" value="Thioredoxin-like_sf"/>
</dbReference>
<dbReference type="PANTHER" id="PTHR45815">
    <property type="entry name" value="PROTEIN DISULFIDE-ISOMERASE A6"/>
    <property type="match status" value="1"/>
</dbReference>
<dbReference type="Pfam" id="PF00085">
    <property type="entry name" value="Thioredoxin"/>
    <property type="match status" value="2"/>
</dbReference>
<dbReference type="AlphaFoldDB" id="A0AAN9T7D8"/>
<sequence length="431" mass="46662">MKVLLVLALCCIQYIAALYSSGSDVIDLTDSNFESKVTDSSSIWIIEFYAPWCGHCKNFASEYSKAATALKGIVKVGAVDADKYKSLAARFSISGFPTVKIFVDKKKPTDYSGQRTAKGVTDAAISAIKDKISSALSGGSDKSGKKSSSSNEVVELTDDNFDSLVLDSDDMWLVEFFAPWCGHCKNLAPHWADAASQLKGKVKLGALDATVHSRKAAEYGIQGYPTIKYFPAGKKMSSSAAEEYNGGRTAGDIVNWALEKHTESLPAPEIKQITGADVIKEACENHALCVISVLPHILDCQAECRNGYLSALKKVADGFKKKQWGWVWSEAGAHPELEDALEIGGFGYPAMALLNHKKMKYSILKGSFSEAGISEFLRDLSFGRGTTAALKGASLPQVHNVEPWDGKDGELPPEEDIDLSDINLDEGHQEL</sequence>
<dbReference type="GO" id="GO:0015035">
    <property type="term" value="F:protein-disulfide reductase activity"/>
    <property type="evidence" value="ECO:0007669"/>
    <property type="project" value="TreeGrafter"/>
</dbReference>
<evidence type="ECO:0000256" key="7">
    <source>
        <dbReference type="ARBA" id="ARBA00022824"/>
    </source>
</evidence>
<evidence type="ECO:0000313" key="15">
    <source>
        <dbReference type="EMBL" id="KAK7575915.1"/>
    </source>
</evidence>
<dbReference type="NCBIfam" id="TIGR01126">
    <property type="entry name" value="pdi_dom"/>
    <property type="match status" value="1"/>
</dbReference>
<dbReference type="InterPro" id="IPR057305">
    <property type="entry name" value="Thioredox_PDIA6_C"/>
</dbReference>
<feature type="domain" description="Thioredoxin" evidence="14">
    <location>
        <begin position="126"/>
        <end position="263"/>
    </location>
</feature>
<dbReference type="PROSITE" id="PS51352">
    <property type="entry name" value="THIOREDOXIN_2"/>
    <property type="match status" value="2"/>
</dbReference>
<evidence type="ECO:0000256" key="12">
    <source>
        <dbReference type="SAM" id="MobiDB-lite"/>
    </source>
</evidence>
<feature type="chain" id="PRO_5042864117" description="protein disulfide-isomerase" evidence="13">
    <location>
        <begin position="18"/>
        <end position="431"/>
    </location>
</feature>
<gene>
    <name evidence="15" type="ORF">V9T40_012201</name>
</gene>
<dbReference type="CDD" id="cd03001">
    <property type="entry name" value="PDI_a_P5"/>
    <property type="match status" value="2"/>
</dbReference>
<dbReference type="CDD" id="cd02983">
    <property type="entry name" value="P5_C"/>
    <property type="match status" value="1"/>
</dbReference>
<dbReference type="EC" id="5.3.4.1" evidence="4"/>
<dbReference type="InterPro" id="IPR017937">
    <property type="entry name" value="Thioredoxin_CS"/>
</dbReference>
<feature type="domain" description="Thioredoxin" evidence="14">
    <location>
        <begin position="19"/>
        <end position="125"/>
    </location>
</feature>
<evidence type="ECO:0000256" key="11">
    <source>
        <dbReference type="RuleBase" id="RU004208"/>
    </source>
</evidence>